<evidence type="ECO:0000256" key="1">
    <source>
        <dbReference type="ARBA" id="ARBA00008075"/>
    </source>
</evidence>
<keyword evidence="5" id="KW-0804">Transcription</keyword>
<dbReference type="RefSeq" id="XP_052942826.1">
    <property type="nucleotide sequence ID" value="XM_053091093.1"/>
</dbReference>
<dbReference type="SMART" id="SM00320">
    <property type="entry name" value="WD40"/>
    <property type="match status" value="3"/>
</dbReference>
<feature type="compositionally biased region" description="Polar residues" evidence="7">
    <location>
        <begin position="1"/>
        <end position="17"/>
    </location>
</feature>
<dbReference type="AlphaFoldDB" id="A0AA38H5W3"/>
<evidence type="ECO:0000313" key="9">
    <source>
        <dbReference type="Proteomes" id="UP001164286"/>
    </source>
</evidence>
<dbReference type="InterPro" id="IPR019775">
    <property type="entry name" value="WD40_repeat_CS"/>
</dbReference>
<comment type="caution">
    <text evidence="8">The sequence shown here is derived from an EMBL/GenBank/DDBJ whole genome shotgun (WGS) entry which is preliminary data.</text>
</comment>
<feature type="compositionally biased region" description="Low complexity" evidence="7">
    <location>
        <begin position="526"/>
        <end position="540"/>
    </location>
</feature>
<dbReference type="PROSITE" id="PS00678">
    <property type="entry name" value="WD_REPEATS_1"/>
    <property type="match status" value="1"/>
</dbReference>
<keyword evidence="2 6" id="KW-0853">WD repeat</keyword>
<reference evidence="8" key="1">
    <citation type="journal article" date="2022" name="G3 (Bethesda)">
        <title>High quality genome of the basidiomycete yeast Dioszegia hungarica PDD-24b-2 isolated from cloud water.</title>
        <authorList>
            <person name="Jarrige D."/>
            <person name="Haridas S."/>
            <person name="Bleykasten-Grosshans C."/>
            <person name="Joly M."/>
            <person name="Nadalig T."/>
            <person name="Sancelme M."/>
            <person name="Vuilleumier S."/>
            <person name="Grigoriev I.V."/>
            <person name="Amato P."/>
            <person name="Bringel F."/>
        </authorList>
    </citation>
    <scope>NUCLEOTIDE SEQUENCE</scope>
    <source>
        <strain evidence="8">PDD-24b-2</strain>
    </source>
</reference>
<dbReference type="SUPFAM" id="SSF50978">
    <property type="entry name" value="WD40 repeat-like"/>
    <property type="match status" value="1"/>
</dbReference>
<feature type="region of interest" description="Disordered" evidence="7">
    <location>
        <begin position="483"/>
        <end position="590"/>
    </location>
</feature>
<dbReference type="EMBL" id="JAKWFO010000013">
    <property type="protein sequence ID" value="KAI9633049.1"/>
    <property type="molecule type" value="Genomic_DNA"/>
</dbReference>
<evidence type="ECO:0000256" key="3">
    <source>
        <dbReference type="ARBA" id="ARBA00022737"/>
    </source>
</evidence>
<keyword evidence="4" id="KW-0805">Transcription regulation</keyword>
<dbReference type="Proteomes" id="UP001164286">
    <property type="component" value="Unassembled WGS sequence"/>
</dbReference>
<evidence type="ECO:0000256" key="2">
    <source>
        <dbReference type="ARBA" id="ARBA00022574"/>
    </source>
</evidence>
<dbReference type="PROSITE" id="PS50294">
    <property type="entry name" value="WD_REPEATS_REGION"/>
    <property type="match status" value="2"/>
</dbReference>
<feature type="repeat" description="WD" evidence="6">
    <location>
        <begin position="195"/>
        <end position="229"/>
    </location>
</feature>
<evidence type="ECO:0000313" key="8">
    <source>
        <dbReference type="EMBL" id="KAI9633049.1"/>
    </source>
</evidence>
<evidence type="ECO:0000256" key="6">
    <source>
        <dbReference type="PROSITE-ProRule" id="PRU00221"/>
    </source>
</evidence>
<gene>
    <name evidence="8" type="ORF">MKK02DRAFT_40433</name>
</gene>
<feature type="compositionally biased region" description="Basic and acidic residues" evidence="7">
    <location>
        <begin position="547"/>
        <end position="564"/>
    </location>
</feature>
<feature type="repeat" description="WD" evidence="6">
    <location>
        <begin position="267"/>
        <end position="298"/>
    </location>
</feature>
<proteinExistence type="inferred from homology"/>
<dbReference type="Pfam" id="PF00400">
    <property type="entry name" value="WD40"/>
    <property type="match status" value="2"/>
</dbReference>
<dbReference type="Gene3D" id="2.130.10.10">
    <property type="entry name" value="YVTN repeat-like/Quinoprotein amine dehydrogenase"/>
    <property type="match status" value="1"/>
</dbReference>
<dbReference type="InterPro" id="IPR015943">
    <property type="entry name" value="WD40/YVTN_repeat-like_dom_sf"/>
</dbReference>
<evidence type="ECO:0000256" key="4">
    <source>
        <dbReference type="ARBA" id="ARBA00023015"/>
    </source>
</evidence>
<dbReference type="InterPro" id="IPR001680">
    <property type="entry name" value="WD40_rpt"/>
</dbReference>
<feature type="compositionally biased region" description="Pro residues" evidence="7">
    <location>
        <begin position="578"/>
        <end position="590"/>
    </location>
</feature>
<feature type="compositionally biased region" description="Pro residues" evidence="7">
    <location>
        <begin position="32"/>
        <end position="44"/>
    </location>
</feature>
<keyword evidence="9" id="KW-1185">Reference proteome</keyword>
<dbReference type="PANTHER" id="PTHR10253">
    <property type="entry name" value="POLYCOMB PROTEIN"/>
    <property type="match status" value="1"/>
</dbReference>
<organism evidence="8 9">
    <name type="scientific">Dioszegia hungarica</name>
    <dbReference type="NCBI Taxonomy" id="4972"/>
    <lineage>
        <taxon>Eukaryota</taxon>
        <taxon>Fungi</taxon>
        <taxon>Dikarya</taxon>
        <taxon>Basidiomycota</taxon>
        <taxon>Agaricomycotina</taxon>
        <taxon>Tremellomycetes</taxon>
        <taxon>Tremellales</taxon>
        <taxon>Bulleribasidiaceae</taxon>
        <taxon>Dioszegia</taxon>
    </lineage>
</organism>
<dbReference type="InterPro" id="IPR051243">
    <property type="entry name" value="PcG_WD-repeat"/>
</dbReference>
<evidence type="ECO:0000256" key="7">
    <source>
        <dbReference type="SAM" id="MobiDB-lite"/>
    </source>
</evidence>
<feature type="region of interest" description="Disordered" evidence="7">
    <location>
        <begin position="1"/>
        <end position="49"/>
    </location>
</feature>
<accession>A0AA38H5W3</accession>
<evidence type="ECO:0000256" key="5">
    <source>
        <dbReference type="ARBA" id="ARBA00023163"/>
    </source>
</evidence>
<dbReference type="GeneID" id="77730298"/>
<dbReference type="InterPro" id="IPR036322">
    <property type="entry name" value="WD40_repeat_dom_sf"/>
</dbReference>
<evidence type="ECO:0008006" key="10">
    <source>
        <dbReference type="Google" id="ProtNLM"/>
    </source>
</evidence>
<name>A0AA38H5W3_9TREE</name>
<sequence length="682" mass="74732">MTLSQDSPQQEDNSPGPSSRKRTIGTAQPKSSPSPPSSPKPPKGPWWTGVEDVIRDAGTGKEKQRCPYELKTILKQTDGQIPIALHCVEFFPFVGPRRPKQTLTDRSWDKWEGAAAYCGGTKVWIGRCKDSREGSCWEPIWQVSVDRPAGQNADELYHVTWTVNPFNLHPVVIVGGKLGLIYVLDPVSKRLVRTLKGHGDEVQAVAICPKFPHIIASASRDHTIRIWNLYGYDVELQGPTDLPNQNYPMGDADEGNHVVAILAGNWPGGHRDDVCTLAWHPVHRAIASASRDHSIKIWALPALPSPVIAKPARSYRPVMVSSPIFSTNQVEPADSLFWLNHDILVSRNVMSIITFQWLSYRRYFEPGTFEPLGDTVMPVADPAHWHDIEDSRSLSVISTEEVNGRYCYFRAGFHAAYTPTPAEEAEHARNPNLVQDFLVAAPSGSPLPEIILYAPAIAEPDAEPELVIKPRMDIMDFDEFDSDSEGEVVGAGDGAGPSKAATPKRDKGEGTTAGSTSARRSGNRGAGRTTQSSARSSTRTPGKLNHAHIDAGSDHLPNSDRKDPSSPALLFEHKPSSAPAPVPALPPPIEIPTRPQADVYRWSLQARGWKRVVANHQRTGTYHLQLPDPSGETSVIACCAISPRGAKWVLGVGQAESLFVWRLRDAQRGLKDEEGVLGRGEI</sequence>
<comment type="similarity">
    <text evidence="1">Belongs to the WD repeat ESC family.</text>
</comment>
<protein>
    <recommendedName>
        <fullName evidence="10">WD40 repeat-like protein</fullName>
    </recommendedName>
</protein>
<keyword evidence="3" id="KW-0677">Repeat</keyword>
<dbReference type="PROSITE" id="PS50082">
    <property type="entry name" value="WD_REPEATS_2"/>
    <property type="match status" value="2"/>
</dbReference>